<organism evidence="3 4">
    <name type="scientific">Anaerovibrio lipolyticus</name>
    <dbReference type="NCBI Taxonomy" id="82374"/>
    <lineage>
        <taxon>Bacteria</taxon>
        <taxon>Bacillati</taxon>
        <taxon>Bacillota</taxon>
        <taxon>Negativicutes</taxon>
        <taxon>Selenomonadales</taxon>
        <taxon>Selenomonadaceae</taxon>
        <taxon>Anaerovibrio</taxon>
    </lineage>
</organism>
<dbReference type="GO" id="GO:0005524">
    <property type="term" value="F:ATP binding"/>
    <property type="evidence" value="ECO:0007669"/>
    <property type="project" value="InterPro"/>
</dbReference>
<dbReference type="Pfam" id="PF00437">
    <property type="entry name" value="T2SSE"/>
    <property type="match status" value="1"/>
</dbReference>
<keyword evidence="4" id="KW-1185">Reference proteome</keyword>
<dbReference type="EMBL" id="JSCE01000220">
    <property type="protein sequence ID" value="KHM50673.1"/>
    <property type="molecule type" value="Genomic_DNA"/>
</dbReference>
<protein>
    <submittedName>
        <fullName evidence="3">Conjugal transfer protein TrbB</fullName>
    </submittedName>
</protein>
<accession>A0A0B2JVC9</accession>
<reference evidence="3 4" key="1">
    <citation type="journal article" date="2013" name="PLoS ONE">
        <title>Identification and characterization of three novel lipases belonging to families II and V from Anaerovibrio lipolyticus 5ST.</title>
        <authorList>
            <person name="Prive F."/>
            <person name="Kaderbhai N.N."/>
            <person name="Girdwood S."/>
            <person name="Worgan H.J."/>
            <person name="Pinloche E."/>
            <person name="Scollan N.D."/>
            <person name="Huws S.A."/>
            <person name="Newbold C.J."/>
        </authorList>
    </citation>
    <scope>NUCLEOTIDE SEQUENCE [LARGE SCALE GENOMIC DNA]</scope>
    <source>
        <strain evidence="3 4">5S</strain>
    </source>
</reference>
<evidence type="ECO:0000313" key="4">
    <source>
        <dbReference type="Proteomes" id="UP000030993"/>
    </source>
</evidence>
<dbReference type="GO" id="GO:0005737">
    <property type="term" value="C:cytoplasm"/>
    <property type="evidence" value="ECO:0007669"/>
    <property type="project" value="InterPro"/>
</dbReference>
<dbReference type="STRING" id="82374.NZ47_12105"/>
<evidence type="ECO:0000256" key="1">
    <source>
        <dbReference type="ARBA" id="ARBA00006611"/>
    </source>
</evidence>
<sequence>MAESVAYQRALRDLEFAMGPELLKLMNDNDVTELMVNPDQSLWADTFSKGLIDTGIKMDSDNTRQVILTVATLSDQIIKEDEAPFLQAQIPDSYLFDSCRFQGELPGIVTAPSFNIRKHPNKIFTFDELIASRTVTEKQVEIIKKAIDDHKNVVIAGGTNSGKTTFTNSCLLPISEMKDRIVMLEDTPELRCAAKNCVSLVCTDTVTMDQLLRITLRLSPNRIVVGEVRGAETFTLLTAWSTGHRGGMTTVHSDSAIDTLYRLQEAIELVSLSPQQRKISRAVDIVVYLKKVDGRRFVEEIIEVNGYDSDKGEYITKKLD</sequence>
<dbReference type="AlphaFoldDB" id="A0A0B2JVC9"/>
<feature type="domain" description="Bacterial type II secretion system protein E" evidence="2">
    <location>
        <begin position="105"/>
        <end position="287"/>
    </location>
</feature>
<dbReference type="InterPro" id="IPR001482">
    <property type="entry name" value="T2SS/T4SS_dom"/>
</dbReference>
<comment type="similarity">
    <text evidence="1">Belongs to the GSP E family.</text>
</comment>
<dbReference type="NCBIfam" id="TIGR02782">
    <property type="entry name" value="TrbB_P"/>
    <property type="match status" value="1"/>
</dbReference>
<evidence type="ECO:0000259" key="2">
    <source>
        <dbReference type="Pfam" id="PF00437"/>
    </source>
</evidence>
<dbReference type="PANTHER" id="PTHR30486:SF6">
    <property type="entry name" value="TYPE IV PILUS RETRACTATION ATPASE PILT"/>
    <property type="match status" value="1"/>
</dbReference>
<dbReference type="InterPro" id="IPR050921">
    <property type="entry name" value="T4SS_GSP_E_ATPase"/>
</dbReference>
<dbReference type="CDD" id="cd01130">
    <property type="entry name" value="VirB11-like_ATPase"/>
    <property type="match status" value="1"/>
</dbReference>
<dbReference type="GO" id="GO:0016887">
    <property type="term" value="F:ATP hydrolysis activity"/>
    <property type="evidence" value="ECO:0007669"/>
    <property type="project" value="InterPro"/>
</dbReference>
<dbReference type="Proteomes" id="UP000030993">
    <property type="component" value="Unassembled WGS sequence"/>
</dbReference>
<dbReference type="RefSeq" id="WP_039211218.1">
    <property type="nucleotide sequence ID" value="NZ_JSCE01000220.1"/>
</dbReference>
<dbReference type="Gene3D" id="3.30.450.90">
    <property type="match status" value="1"/>
</dbReference>
<dbReference type="SUPFAM" id="SSF52540">
    <property type="entry name" value="P-loop containing nucleoside triphosphate hydrolases"/>
    <property type="match status" value="1"/>
</dbReference>
<dbReference type="InterPro" id="IPR027417">
    <property type="entry name" value="P-loop_NTPase"/>
</dbReference>
<dbReference type="InterPro" id="IPR014149">
    <property type="entry name" value="Conjug-transfer_TrbB"/>
</dbReference>
<evidence type="ECO:0000313" key="3">
    <source>
        <dbReference type="EMBL" id="KHM50673.1"/>
    </source>
</evidence>
<dbReference type="PANTHER" id="PTHR30486">
    <property type="entry name" value="TWITCHING MOTILITY PROTEIN PILT"/>
    <property type="match status" value="1"/>
</dbReference>
<comment type="caution">
    <text evidence="3">The sequence shown here is derived from an EMBL/GenBank/DDBJ whole genome shotgun (WGS) entry which is preliminary data.</text>
</comment>
<proteinExistence type="inferred from homology"/>
<gene>
    <name evidence="3" type="ORF">NZ47_12105</name>
</gene>
<name>A0A0B2JVC9_9FIRM</name>
<dbReference type="Gene3D" id="3.40.50.300">
    <property type="entry name" value="P-loop containing nucleotide triphosphate hydrolases"/>
    <property type="match status" value="1"/>
</dbReference>